<name>A0A249SP51_9MOLU</name>
<evidence type="ECO:0000259" key="1">
    <source>
        <dbReference type="PROSITE" id="PS51186"/>
    </source>
</evidence>
<organism evidence="2 3">
    <name type="scientific">Mesoplasma chauliocola</name>
    <dbReference type="NCBI Taxonomy" id="216427"/>
    <lineage>
        <taxon>Bacteria</taxon>
        <taxon>Bacillati</taxon>
        <taxon>Mycoplasmatota</taxon>
        <taxon>Mollicutes</taxon>
        <taxon>Entomoplasmatales</taxon>
        <taxon>Entomoplasmataceae</taxon>
        <taxon>Mesoplasma</taxon>
    </lineage>
</organism>
<dbReference type="RefSeq" id="WP_027875491.1">
    <property type="nucleotide sequence ID" value="NZ_CP023173.1"/>
</dbReference>
<evidence type="ECO:0000313" key="2">
    <source>
        <dbReference type="EMBL" id="ASZ09373.1"/>
    </source>
</evidence>
<dbReference type="InterPro" id="IPR000182">
    <property type="entry name" value="GNAT_dom"/>
</dbReference>
<feature type="domain" description="N-acetyltransferase" evidence="1">
    <location>
        <begin position="3"/>
        <end position="147"/>
    </location>
</feature>
<reference evidence="2 3" key="1">
    <citation type="submission" date="2017-08" db="EMBL/GenBank/DDBJ databases">
        <title>Complete Genome Sequence of Mesoplasma chauliocola.</title>
        <authorList>
            <person name="Knight T.F.Jr."/>
            <person name="Citino T."/>
        </authorList>
    </citation>
    <scope>NUCLEOTIDE SEQUENCE [LARGE SCALE GENOMIC DNA]</scope>
    <source>
        <strain evidence="2 3">CHPA-2</strain>
    </source>
</reference>
<gene>
    <name evidence="2" type="ORF">CK556_03400</name>
</gene>
<dbReference type="GO" id="GO:0016747">
    <property type="term" value="F:acyltransferase activity, transferring groups other than amino-acyl groups"/>
    <property type="evidence" value="ECO:0007669"/>
    <property type="project" value="InterPro"/>
</dbReference>
<keyword evidence="3" id="KW-1185">Reference proteome</keyword>
<dbReference type="AlphaFoldDB" id="A0A249SP51"/>
<accession>A0A249SP51</accession>
<dbReference type="PROSITE" id="PS51186">
    <property type="entry name" value="GNAT"/>
    <property type="match status" value="1"/>
</dbReference>
<keyword evidence="2" id="KW-0808">Transferase</keyword>
<evidence type="ECO:0000313" key="3">
    <source>
        <dbReference type="Proteomes" id="UP000232229"/>
    </source>
</evidence>
<dbReference type="STRING" id="1336232.GCA_000518825_01042"/>
<dbReference type="InterPro" id="IPR016181">
    <property type="entry name" value="Acyl_CoA_acyltransferase"/>
</dbReference>
<dbReference type="SUPFAM" id="SSF55729">
    <property type="entry name" value="Acyl-CoA N-acyltransferases (Nat)"/>
    <property type="match status" value="1"/>
</dbReference>
<sequence>MKIEFKKYDELNNKEIWEIFKNRSEVFVVEQEWLACDIDENDLIATHMMIKNQEDEIVAYLRIFKLDDQTITFGRVLTPIKFRGLSYGKDLLFNATKWIKANYPQMNIKISAQYRLLNFYKSFGFIEASDVYDDDGIEHIKMMIEFK</sequence>
<dbReference type="Proteomes" id="UP000232229">
    <property type="component" value="Chromosome"/>
</dbReference>
<dbReference type="Gene3D" id="3.40.630.30">
    <property type="match status" value="1"/>
</dbReference>
<protein>
    <submittedName>
        <fullName evidence="2">GNAT family N-acetyltransferase</fullName>
    </submittedName>
</protein>
<proteinExistence type="predicted"/>
<dbReference type="EMBL" id="CP023173">
    <property type="protein sequence ID" value="ASZ09373.1"/>
    <property type="molecule type" value="Genomic_DNA"/>
</dbReference>
<dbReference type="KEGG" id="mchc:CK556_03400"/>
<dbReference type="Pfam" id="PF13673">
    <property type="entry name" value="Acetyltransf_10"/>
    <property type="match status" value="1"/>
</dbReference>